<dbReference type="Proteomes" id="UP001234297">
    <property type="component" value="Chromosome 7"/>
</dbReference>
<comment type="caution">
    <text evidence="1">The sequence shown here is derived from an EMBL/GenBank/DDBJ whole genome shotgun (WGS) entry which is preliminary data.</text>
</comment>
<protein>
    <submittedName>
        <fullName evidence="1">Uncharacterized protein</fullName>
    </submittedName>
</protein>
<proteinExistence type="predicted"/>
<keyword evidence="2" id="KW-1185">Reference proteome</keyword>
<evidence type="ECO:0000313" key="2">
    <source>
        <dbReference type="Proteomes" id="UP001234297"/>
    </source>
</evidence>
<evidence type="ECO:0000313" key="1">
    <source>
        <dbReference type="EMBL" id="KAJ8629452.1"/>
    </source>
</evidence>
<accession>A0ACC2L7W5</accession>
<sequence length="398" mass="44413">MPSEEPYKNALSIFKRKHRPDGEKGEKEEKAVRLISALLQSIFRNGCREYRFIGSIGLEHFLLPDLCGVDRFLDYCHGGKILPRPSDGQLKYVGGETRVVAVPRTITFSELKRKLNSLMEGDMVLKYQMMPEDLDTLVSVKTDEDLKHMIDEYDRHGSCGSPKFRAFLFPPSPFLINDNHQSATSPTHSNPGDHNAMEQRYIDAINGVLRTASNASIGRPTFTISSGGSSPNSIAPDTFPPPAHETMNQENALYDGICNPSRPFGGSRNSRMQSMQRVHSSPSLSSLGQQQNQPHLYHHLQQQQQQYSHQMRIPPRMPVSPRIAPSESSQQGRYIYQVGQQRVTGACGGGYSGHVDGWNTSYRGGAFMDADSIPQLSTKPIGARSSKWNNHGHGLDYR</sequence>
<reference evidence="1 2" key="1">
    <citation type="journal article" date="2022" name="Hortic Res">
        <title>A haplotype resolved chromosomal level avocado genome allows analysis of novel avocado genes.</title>
        <authorList>
            <person name="Nath O."/>
            <person name="Fletcher S.J."/>
            <person name="Hayward A."/>
            <person name="Shaw L.M."/>
            <person name="Masouleh A.K."/>
            <person name="Furtado A."/>
            <person name="Henry R.J."/>
            <person name="Mitter N."/>
        </authorList>
    </citation>
    <scope>NUCLEOTIDE SEQUENCE [LARGE SCALE GENOMIC DNA]</scope>
    <source>
        <strain evidence="2">cv. Hass</strain>
    </source>
</reference>
<dbReference type="EMBL" id="CM056815">
    <property type="protein sequence ID" value="KAJ8629452.1"/>
    <property type="molecule type" value="Genomic_DNA"/>
</dbReference>
<organism evidence="1 2">
    <name type="scientific">Persea americana</name>
    <name type="common">Avocado</name>
    <dbReference type="NCBI Taxonomy" id="3435"/>
    <lineage>
        <taxon>Eukaryota</taxon>
        <taxon>Viridiplantae</taxon>
        <taxon>Streptophyta</taxon>
        <taxon>Embryophyta</taxon>
        <taxon>Tracheophyta</taxon>
        <taxon>Spermatophyta</taxon>
        <taxon>Magnoliopsida</taxon>
        <taxon>Magnoliidae</taxon>
        <taxon>Laurales</taxon>
        <taxon>Lauraceae</taxon>
        <taxon>Persea</taxon>
    </lineage>
</organism>
<name>A0ACC2L7W5_PERAE</name>
<gene>
    <name evidence="1" type="ORF">MRB53_022775</name>
</gene>